<dbReference type="Pfam" id="PF03328">
    <property type="entry name" value="HpcH_HpaI"/>
    <property type="match status" value="1"/>
</dbReference>
<dbReference type="RefSeq" id="WP_310547854.1">
    <property type="nucleotide sequence ID" value="NZ_JAVKGR010000003.1"/>
</dbReference>
<keyword evidence="3" id="KW-0460">Magnesium</keyword>
<evidence type="ECO:0000259" key="4">
    <source>
        <dbReference type="Pfam" id="PF03328"/>
    </source>
</evidence>
<evidence type="ECO:0000256" key="2">
    <source>
        <dbReference type="ARBA" id="ARBA00022723"/>
    </source>
</evidence>
<dbReference type="Gene3D" id="3.20.20.60">
    <property type="entry name" value="Phosphoenolpyruvate-binding domains"/>
    <property type="match status" value="1"/>
</dbReference>
<name>A0ABU2DR47_9MICC</name>
<dbReference type="PANTHER" id="PTHR32308">
    <property type="entry name" value="LYASE BETA SUBUNIT, PUTATIVE (AFU_ORTHOLOGUE AFUA_4G13030)-RELATED"/>
    <property type="match status" value="1"/>
</dbReference>
<keyword evidence="2" id="KW-0479">Metal-binding</keyword>
<comment type="caution">
    <text evidence="5">The sequence shown here is derived from an EMBL/GenBank/DDBJ whole genome shotgun (WGS) entry which is preliminary data.</text>
</comment>
<accession>A0ABU2DR47</accession>
<dbReference type="SUPFAM" id="SSF51621">
    <property type="entry name" value="Phosphoenolpyruvate/pyruvate domain"/>
    <property type="match status" value="1"/>
</dbReference>
<feature type="domain" description="HpcH/HpaI aldolase/citrate lyase" evidence="4">
    <location>
        <begin position="12"/>
        <end position="228"/>
    </location>
</feature>
<dbReference type="GO" id="GO:0016829">
    <property type="term" value="F:lyase activity"/>
    <property type="evidence" value="ECO:0007669"/>
    <property type="project" value="UniProtKB-KW"/>
</dbReference>
<evidence type="ECO:0000256" key="1">
    <source>
        <dbReference type="ARBA" id="ARBA00001946"/>
    </source>
</evidence>
<gene>
    <name evidence="5" type="ORF">RIL96_04720</name>
</gene>
<comment type="cofactor">
    <cofactor evidence="1">
        <name>Mg(2+)</name>
        <dbReference type="ChEBI" id="CHEBI:18420"/>
    </cofactor>
</comment>
<keyword evidence="5" id="KW-0456">Lyase</keyword>
<dbReference type="PIRSF" id="PIRSF015582">
    <property type="entry name" value="Cit_lyase_B"/>
    <property type="match status" value="1"/>
</dbReference>
<dbReference type="InterPro" id="IPR040442">
    <property type="entry name" value="Pyrv_kinase-like_dom_sf"/>
</dbReference>
<dbReference type="InterPro" id="IPR015813">
    <property type="entry name" value="Pyrv/PenolPyrv_kinase-like_dom"/>
</dbReference>
<evidence type="ECO:0000313" key="6">
    <source>
        <dbReference type="Proteomes" id="UP001251870"/>
    </source>
</evidence>
<dbReference type="PANTHER" id="PTHR32308:SF10">
    <property type="entry name" value="CITRATE LYASE SUBUNIT BETA"/>
    <property type="match status" value="1"/>
</dbReference>
<reference evidence="5 6" key="1">
    <citation type="submission" date="2023-09" db="EMBL/GenBank/DDBJ databases">
        <title>Description of three actinobacteria isolated from air of manufacturing shop in a pharmaceutical factory.</title>
        <authorList>
            <person name="Zhang D.-F."/>
        </authorList>
    </citation>
    <scope>NUCLEOTIDE SEQUENCE [LARGE SCALE GENOMIC DNA]</scope>
    <source>
        <strain evidence="5 6">LY-0111</strain>
    </source>
</reference>
<organism evidence="5 6">
    <name type="scientific">Nesterenkonia aerolata</name>
    <dbReference type="NCBI Taxonomy" id="3074079"/>
    <lineage>
        <taxon>Bacteria</taxon>
        <taxon>Bacillati</taxon>
        <taxon>Actinomycetota</taxon>
        <taxon>Actinomycetes</taxon>
        <taxon>Micrococcales</taxon>
        <taxon>Micrococcaceae</taxon>
        <taxon>Nesterenkonia</taxon>
    </lineage>
</organism>
<dbReference type="Proteomes" id="UP001251870">
    <property type="component" value="Unassembled WGS sequence"/>
</dbReference>
<evidence type="ECO:0000313" key="5">
    <source>
        <dbReference type="EMBL" id="MDR8018866.1"/>
    </source>
</evidence>
<dbReference type="InterPro" id="IPR005000">
    <property type="entry name" value="Aldolase/citrate-lyase_domain"/>
</dbReference>
<proteinExistence type="predicted"/>
<sequence>MTDRPPFDLGPSLLFCPGDRPERFAKAAERADAVILDLEDAVAASDKSAARAHLAAHFGVDGPAGRDRELRHRTVVRVNAGDSGELAADLQMLVGTGVEFVMLAKTESAEDVAQVASVLGGVGVIALCETAAGVVAAEEIAAHPATVALMWGAEDLIASIGGSSSRLPDGTYRDVARQARSRVLLAAAAYGAAGIDAIYADIADVDGLAAESADAVGSGFAAKACIHPSQVTVIRSAYAPTEEELEHARALLEEVSQHGGAFQFRGAMVDAPLIRHAERVVQRAEATGAD</sequence>
<protein>
    <submittedName>
        <fullName evidence="5">CoA ester lyase</fullName>
    </submittedName>
</protein>
<dbReference type="EMBL" id="JAVKGR010000003">
    <property type="protein sequence ID" value="MDR8018866.1"/>
    <property type="molecule type" value="Genomic_DNA"/>
</dbReference>
<evidence type="ECO:0000256" key="3">
    <source>
        <dbReference type="ARBA" id="ARBA00022842"/>
    </source>
</evidence>
<keyword evidence="6" id="KW-1185">Reference proteome</keyword>
<dbReference type="InterPro" id="IPR011206">
    <property type="entry name" value="Citrate_lyase_beta/mcl1/mcl2"/>
</dbReference>